<dbReference type="Proteomes" id="UP000265540">
    <property type="component" value="Unassembled WGS sequence"/>
</dbReference>
<dbReference type="AlphaFoldDB" id="A0A3A4ZAQ0"/>
<evidence type="ECO:0000259" key="2">
    <source>
        <dbReference type="Pfam" id="PF00188"/>
    </source>
</evidence>
<proteinExistence type="predicted"/>
<feature type="transmembrane region" description="Helical" evidence="1">
    <location>
        <begin position="249"/>
        <end position="269"/>
    </location>
</feature>
<keyword evidence="1" id="KW-0472">Membrane</keyword>
<comment type="caution">
    <text evidence="3">The sequence shown here is derived from an EMBL/GenBank/DDBJ whole genome shotgun (WGS) entry which is preliminary data.</text>
</comment>
<evidence type="ECO:0000256" key="1">
    <source>
        <dbReference type="SAM" id="Phobius"/>
    </source>
</evidence>
<reference evidence="3 4" key="1">
    <citation type="journal article" date="2017" name="ISME J.">
        <title>Energy and carbon metabolisms in a deep terrestrial subsurface fluid microbial community.</title>
        <authorList>
            <person name="Momper L."/>
            <person name="Jungbluth S.P."/>
            <person name="Lee M.D."/>
            <person name="Amend J.P."/>
        </authorList>
    </citation>
    <scope>NUCLEOTIDE SEQUENCE [LARGE SCALE GENOMIC DNA]</scope>
    <source>
        <strain evidence="3">SURF_46</strain>
    </source>
</reference>
<evidence type="ECO:0000313" key="3">
    <source>
        <dbReference type="EMBL" id="RJR26403.1"/>
    </source>
</evidence>
<dbReference type="CDD" id="cd05379">
    <property type="entry name" value="CAP_bacterial"/>
    <property type="match status" value="1"/>
</dbReference>
<accession>A0A3A4ZAQ0</accession>
<keyword evidence="1" id="KW-1133">Transmembrane helix</keyword>
<keyword evidence="1" id="KW-0812">Transmembrane</keyword>
<feature type="transmembrane region" description="Helical" evidence="1">
    <location>
        <begin position="281"/>
        <end position="299"/>
    </location>
</feature>
<dbReference type="Gene3D" id="3.40.33.10">
    <property type="entry name" value="CAP"/>
    <property type="match status" value="1"/>
</dbReference>
<dbReference type="SUPFAM" id="SSF55797">
    <property type="entry name" value="PR-1-like"/>
    <property type="match status" value="1"/>
</dbReference>
<dbReference type="PANTHER" id="PTHR31157:SF1">
    <property type="entry name" value="SCP DOMAIN-CONTAINING PROTEIN"/>
    <property type="match status" value="1"/>
</dbReference>
<sequence length="305" mass="34091">MSDLFESPIRKYQFIYHFLPHPQHARRARLLSIPAFKAYTAFLVLLLIGLNFVPRIAPGILGYASNITIKDLLHETNQKRGELGLEPLKINPVLSEAAQKKAEHMFQNNYWAHIAPDGTEPWDFILGEGYDYVYAGENLAKNFGTSDDVVDAWYNSSSHRENLLNNHYKEIGFAVVNGVLDGYETTLVVQMFGAPRGEGQTAAIYNEDEILQEVEGKADYSEITAVHPSENQAPSEVLPTIDVAIVSKGLSMVFGSFVIVLLGLDLWYTRKYGIIKLNGSTLAHITFLVMSILSIWFLLKPGSVL</sequence>
<evidence type="ECO:0000313" key="4">
    <source>
        <dbReference type="Proteomes" id="UP000265540"/>
    </source>
</evidence>
<feature type="transmembrane region" description="Helical" evidence="1">
    <location>
        <begin position="36"/>
        <end position="53"/>
    </location>
</feature>
<dbReference type="InterPro" id="IPR014044">
    <property type="entry name" value="CAP_dom"/>
</dbReference>
<protein>
    <submittedName>
        <fullName evidence="3">CAP domain-containing protein</fullName>
    </submittedName>
</protein>
<dbReference type="Pfam" id="PF00188">
    <property type="entry name" value="CAP"/>
    <property type="match status" value="1"/>
</dbReference>
<dbReference type="InterPro" id="IPR035940">
    <property type="entry name" value="CAP_sf"/>
</dbReference>
<name>A0A3A4ZAQ0_UNCKA</name>
<gene>
    <name evidence="3" type="ORF">C4561_05430</name>
</gene>
<dbReference type="PANTHER" id="PTHR31157">
    <property type="entry name" value="SCP DOMAIN-CONTAINING PROTEIN"/>
    <property type="match status" value="1"/>
</dbReference>
<dbReference type="EMBL" id="QZJF01000022">
    <property type="protein sequence ID" value="RJR26403.1"/>
    <property type="molecule type" value="Genomic_DNA"/>
</dbReference>
<organism evidence="3 4">
    <name type="scientific">candidate division WWE3 bacterium</name>
    <dbReference type="NCBI Taxonomy" id="2053526"/>
    <lineage>
        <taxon>Bacteria</taxon>
        <taxon>Katanobacteria</taxon>
    </lineage>
</organism>
<feature type="domain" description="SCP" evidence="2">
    <location>
        <begin position="73"/>
        <end position="191"/>
    </location>
</feature>